<reference evidence="1 2" key="1">
    <citation type="submission" date="2019-03" db="EMBL/GenBank/DDBJ databases">
        <title>Genomic Encyclopedia of Type Strains, Phase IV (KMG-IV): sequencing the most valuable type-strain genomes for metagenomic binning, comparative biology and taxonomic classification.</title>
        <authorList>
            <person name="Goeker M."/>
        </authorList>
    </citation>
    <scope>NUCLEOTIDE SEQUENCE [LARGE SCALE GENOMIC DNA]</scope>
    <source>
        <strain evidence="1 2">DSM 16998</strain>
    </source>
</reference>
<sequence length="48" mass="5080">MQNQTAQSPTLDQAALQDAQQQPIELDLQQLKAVSGGDGSVSTPVKGW</sequence>
<evidence type="ECO:0000313" key="2">
    <source>
        <dbReference type="Proteomes" id="UP000295361"/>
    </source>
</evidence>
<protein>
    <submittedName>
        <fullName evidence="1">Uncharacterized protein</fullName>
    </submittedName>
</protein>
<dbReference type="AlphaFoldDB" id="A0A4R6QPU5"/>
<gene>
    <name evidence="1" type="ORF">DES47_102214</name>
</gene>
<dbReference type="Proteomes" id="UP000295361">
    <property type="component" value="Unassembled WGS sequence"/>
</dbReference>
<proteinExistence type="predicted"/>
<keyword evidence="2" id="KW-1185">Reference proteome</keyword>
<dbReference type="InParanoid" id="A0A4R6QPU5"/>
<name>A0A4R6QPU5_9BURK</name>
<evidence type="ECO:0000313" key="1">
    <source>
        <dbReference type="EMBL" id="TDP72469.1"/>
    </source>
</evidence>
<comment type="caution">
    <text evidence="1">The sequence shown here is derived from an EMBL/GenBank/DDBJ whole genome shotgun (WGS) entry which is preliminary data.</text>
</comment>
<accession>A0A4R6QPU5</accession>
<dbReference type="RefSeq" id="WP_166651886.1">
    <property type="nucleotide sequence ID" value="NZ_SNXS01000002.1"/>
</dbReference>
<organism evidence="1 2">
    <name type="scientific">Roseateles toxinivorans</name>
    <dbReference type="NCBI Taxonomy" id="270368"/>
    <lineage>
        <taxon>Bacteria</taxon>
        <taxon>Pseudomonadati</taxon>
        <taxon>Pseudomonadota</taxon>
        <taxon>Betaproteobacteria</taxon>
        <taxon>Burkholderiales</taxon>
        <taxon>Sphaerotilaceae</taxon>
        <taxon>Roseateles</taxon>
    </lineage>
</organism>
<dbReference type="EMBL" id="SNXS01000002">
    <property type="protein sequence ID" value="TDP72469.1"/>
    <property type="molecule type" value="Genomic_DNA"/>
</dbReference>